<dbReference type="Gene3D" id="3.30.750.24">
    <property type="entry name" value="STAS domain"/>
    <property type="match status" value="1"/>
</dbReference>
<proteinExistence type="predicted"/>
<dbReference type="InterPro" id="IPR052706">
    <property type="entry name" value="Membrane-Transporter-like"/>
</dbReference>
<dbReference type="SMART" id="SM00100">
    <property type="entry name" value="cNMP"/>
    <property type="match status" value="1"/>
</dbReference>
<feature type="transmembrane region" description="Helical" evidence="8">
    <location>
        <begin position="237"/>
        <end position="257"/>
    </location>
</feature>
<evidence type="ECO:0000256" key="8">
    <source>
        <dbReference type="SAM" id="Phobius"/>
    </source>
</evidence>
<feature type="transmembrane region" description="Helical" evidence="8">
    <location>
        <begin position="330"/>
        <end position="362"/>
    </location>
</feature>
<dbReference type="AlphaFoldDB" id="A0A066WIN1"/>
<feature type="transmembrane region" description="Helical" evidence="8">
    <location>
        <begin position="64"/>
        <end position="82"/>
    </location>
</feature>
<dbReference type="InParanoid" id="A0A066WIN1"/>
<dbReference type="PANTHER" id="PTHR43310">
    <property type="entry name" value="SULFATE TRANSPORTER YBAR-RELATED"/>
    <property type="match status" value="1"/>
</dbReference>
<dbReference type="CDD" id="cd00038">
    <property type="entry name" value="CAP_ED"/>
    <property type="match status" value="1"/>
</dbReference>
<dbReference type="PROSITE" id="PS50801">
    <property type="entry name" value="STAS"/>
    <property type="match status" value="1"/>
</dbReference>
<feature type="transmembrane region" description="Helical" evidence="8">
    <location>
        <begin position="196"/>
        <end position="217"/>
    </location>
</feature>
<evidence type="ECO:0000256" key="1">
    <source>
        <dbReference type="ARBA" id="ARBA00004128"/>
    </source>
</evidence>
<feature type="domain" description="STAS" evidence="10">
    <location>
        <begin position="402"/>
        <end position="511"/>
    </location>
</feature>
<evidence type="ECO:0000256" key="3">
    <source>
        <dbReference type="ARBA" id="ARBA00022554"/>
    </source>
</evidence>
<dbReference type="InterPro" id="IPR002645">
    <property type="entry name" value="STAS_dom"/>
</dbReference>
<gene>
    <name evidence="11" type="ORF">K437DRAFT_221770</name>
</gene>
<evidence type="ECO:0008006" key="13">
    <source>
        <dbReference type="Google" id="ProtNLM"/>
    </source>
</evidence>
<dbReference type="SUPFAM" id="SSF52091">
    <property type="entry name" value="SpoIIaa-like"/>
    <property type="match status" value="1"/>
</dbReference>
<feature type="transmembrane region" description="Helical" evidence="8">
    <location>
        <begin position="32"/>
        <end position="52"/>
    </location>
</feature>
<dbReference type="EMBL" id="JMSN01000018">
    <property type="protein sequence ID" value="KDN50869.1"/>
    <property type="molecule type" value="Genomic_DNA"/>
</dbReference>
<feature type="transmembrane region" description="Helical" evidence="8">
    <location>
        <begin position="277"/>
        <end position="310"/>
    </location>
</feature>
<dbReference type="InterPro" id="IPR000595">
    <property type="entry name" value="cNMP-bd_dom"/>
</dbReference>
<name>A0A066WIN1_TILAU</name>
<evidence type="ECO:0000313" key="11">
    <source>
        <dbReference type="EMBL" id="KDN50869.1"/>
    </source>
</evidence>
<evidence type="ECO:0000259" key="9">
    <source>
        <dbReference type="PROSITE" id="PS50042"/>
    </source>
</evidence>
<feature type="transmembrane region" description="Helical" evidence="8">
    <location>
        <begin position="135"/>
        <end position="156"/>
    </location>
</feature>
<keyword evidence="5" id="KW-0029">Amino-acid transport</keyword>
<dbReference type="PANTHER" id="PTHR43310:SF4">
    <property type="entry name" value="AFR304WP"/>
    <property type="match status" value="1"/>
</dbReference>
<evidence type="ECO:0000256" key="5">
    <source>
        <dbReference type="ARBA" id="ARBA00022970"/>
    </source>
</evidence>
<keyword evidence="3" id="KW-0926">Vacuole</keyword>
<keyword evidence="6 8" id="KW-1133">Transmembrane helix</keyword>
<evidence type="ECO:0000256" key="7">
    <source>
        <dbReference type="ARBA" id="ARBA00023136"/>
    </source>
</evidence>
<dbReference type="InterPro" id="IPR014710">
    <property type="entry name" value="RmlC-like_jellyroll"/>
</dbReference>
<keyword evidence="2" id="KW-0813">Transport</keyword>
<dbReference type="STRING" id="1037660.A0A066WIN1"/>
<dbReference type="Pfam" id="PF01740">
    <property type="entry name" value="STAS"/>
    <property type="match status" value="1"/>
</dbReference>
<dbReference type="InterPro" id="IPR011547">
    <property type="entry name" value="SLC26A/SulP_dom"/>
</dbReference>
<protein>
    <recommendedName>
        <fullName evidence="13">Sulfate transporter family protein</fullName>
    </recommendedName>
</protein>
<keyword evidence="4 8" id="KW-0812">Transmembrane</keyword>
<dbReference type="Pfam" id="PF00027">
    <property type="entry name" value="cNMP_binding"/>
    <property type="match status" value="1"/>
</dbReference>
<reference evidence="11 12" key="1">
    <citation type="submission" date="2014-05" db="EMBL/GenBank/DDBJ databases">
        <title>Draft genome sequence of a rare smut relative, Tilletiaria anomala UBC 951.</title>
        <authorList>
            <consortium name="DOE Joint Genome Institute"/>
            <person name="Toome M."/>
            <person name="Kuo A."/>
            <person name="Henrissat B."/>
            <person name="Lipzen A."/>
            <person name="Tritt A."/>
            <person name="Yoshinaga Y."/>
            <person name="Zane M."/>
            <person name="Barry K."/>
            <person name="Grigoriev I.V."/>
            <person name="Spatafora J.W."/>
            <person name="Aimea M.C."/>
        </authorList>
    </citation>
    <scope>NUCLEOTIDE SEQUENCE [LARGE SCALE GENOMIC DNA]</scope>
    <source>
        <strain evidence="11 12">UBC 951</strain>
    </source>
</reference>
<dbReference type="GO" id="GO:0000329">
    <property type="term" value="C:fungal-type vacuole membrane"/>
    <property type="evidence" value="ECO:0007669"/>
    <property type="project" value="UniProtKB-ARBA"/>
</dbReference>
<dbReference type="GO" id="GO:0034490">
    <property type="term" value="P:basic amino acid transmembrane import into vacuole"/>
    <property type="evidence" value="ECO:0007669"/>
    <property type="project" value="UniProtKB-ARBA"/>
</dbReference>
<comment type="subcellular location">
    <subcellularLocation>
        <location evidence="1">Vacuole membrane</location>
        <topology evidence="1">Multi-pass membrane protein</topology>
    </subcellularLocation>
</comment>
<sequence>MIEVVPFYHLLVKTIFAEVGDDNPEAVISTTVVAYALSSIFIGLAFLLLGWLRLGKLIEFFPRHILVGCIGGVGVFLIETGLEVSGRLQAEDGFQWNIKTLRYFLQSWHMVALWLLPFTFAVLLRFITHQFHHPLIFPTYFMFIPIVFYIITAGILRIDLAKLRADGWVFDIGRAAEAPFYRFYTYIDFRQTSFKALVATIPTQLALTFFGILHVPLNVPALGISVGEDNVDTDRELIGHGISNLAAGVFFSGPNYITYVNSLLFYRVGGGSRLSGLMLAAGTIVILMAGPASIGYLPVMIVGALIFVLGIDLVKEALWDTIGRVNHWEYFTICIIIIVMTLWDFVVGILAGIILACLFFVVQNSRRKTVRAIFDGSIARSTVRRHPTQRRFLDVVGTQTQILKLQGFLFFGTINGVEQLIRRALDISAWHQHPMRFLIVDFSLVSGVDFSAAEAFTRIQRLLDAKGVVLIFCGVTPESDIGIALRSVGMWADQGVRLEVFAHLNSALEWTENEYIRGMYTSSLAIGKTLGHAYLATAGALSMPGQQREPAFVLDEQFENSPRQQHIHEAARTAMNHLPSIDMVSLPPESVPHLAAEAQVQPAQKSGAQRDPTKQPLLLLLATFREYAEPELDATYFAHLVGYFERVPLPQGQTLWQAGDEPDGLYVIESGILKAKYDFVQENFDLSESMLAGTIAGELTFLSKQKRNTVVHAETECVLWRLDGESLSRLEKEQPDVFSTFFKILLRVTGDEQHSLMSYLVSRLT</sequence>
<feature type="domain" description="Cyclic nucleotide-binding" evidence="9">
    <location>
        <begin position="628"/>
        <end position="730"/>
    </location>
</feature>
<dbReference type="Gene3D" id="2.60.120.10">
    <property type="entry name" value="Jelly Rolls"/>
    <property type="match status" value="1"/>
</dbReference>
<dbReference type="Pfam" id="PF00916">
    <property type="entry name" value="Sulfate_transp"/>
    <property type="match status" value="1"/>
</dbReference>
<comment type="caution">
    <text evidence="11">The sequence shown here is derived from an EMBL/GenBank/DDBJ whole genome shotgun (WGS) entry which is preliminary data.</text>
</comment>
<organism evidence="11 12">
    <name type="scientific">Tilletiaria anomala (strain ATCC 24038 / CBS 436.72 / UBC 951)</name>
    <dbReference type="NCBI Taxonomy" id="1037660"/>
    <lineage>
        <taxon>Eukaryota</taxon>
        <taxon>Fungi</taxon>
        <taxon>Dikarya</taxon>
        <taxon>Basidiomycota</taxon>
        <taxon>Ustilaginomycotina</taxon>
        <taxon>Exobasidiomycetes</taxon>
        <taxon>Georgefischeriales</taxon>
        <taxon>Tilletiariaceae</taxon>
        <taxon>Tilletiaria</taxon>
    </lineage>
</organism>
<dbReference type="CDD" id="cd07042">
    <property type="entry name" value="STAS_SulP_like_sulfate_transporter"/>
    <property type="match status" value="1"/>
</dbReference>
<evidence type="ECO:0000259" key="10">
    <source>
        <dbReference type="PROSITE" id="PS50801"/>
    </source>
</evidence>
<evidence type="ECO:0000256" key="2">
    <source>
        <dbReference type="ARBA" id="ARBA00022448"/>
    </source>
</evidence>
<dbReference type="FunFam" id="3.30.750.24:FF:000012">
    <property type="entry name" value="Sulfate transporter family protein"/>
    <property type="match status" value="1"/>
</dbReference>
<dbReference type="SUPFAM" id="SSF51206">
    <property type="entry name" value="cAMP-binding domain-like"/>
    <property type="match status" value="1"/>
</dbReference>
<evidence type="ECO:0000313" key="12">
    <source>
        <dbReference type="Proteomes" id="UP000027361"/>
    </source>
</evidence>
<evidence type="ECO:0000256" key="4">
    <source>
        <dbReference type="ARBA" id="ARBA00022692"/>
    </source>
</evidence>
<keyword evidence="7 8" id="KW-0472">Membrane</keyword>
<dbReference type="InterPro" id="IPR018490">
    <property type="entry name" value="cNMP-bd_dom_sf"/>
</dbReference>
<dbReference type="HOGENOM" id="CLU_003182_0_3_1"/>
<accession>A0A066WIN1</accession>
<dbReference type="RefSeq" id="XP_013244621.1">
    <property type="nucleotide sequence ID" value="XM_013389167.1"/>
</dbReference>
<dbReference type="OMA" id="AGWIFPL"/>
<dbReference type="PROSITE" id="PS50042">
    <property type="entry name" value="CNMP_BINDING_3"/>
    <property type="match status" value="1"/>
</dbReference>
<dbReference type="InterPro" id="IPR036513">
    <property type="entry name" value="STAS_dom_sf"/>
</dbReference>
<dbReference type="OrthoDB" id="409725at2759"/>
<evidence type="ECO:0000256" key="6">
    <source>
        <dbReference type="ARBA" id="ARBA00022989"/>
    </source>
</evidence>
<keyword evidence="12" id="KW-1185">Reference proteome</keyword>
<dbReference type="Proteomes" id="UP000027361">
    <property type="component" value="Unassembled WGS sequence"/>
</dbReference>
<dbReference type="FunCoup" id="A0A066WIN1">
    <property type="interactions" value="9"/>
</dbReference>
<dbReference type="GeneID" id="25262346"/>
<feature type="transmembrane region" description="Helical" evidence="8">
    <location>
        <begin position="103"/>
        <end position="123"/>
    </location>
</feature>